<evidence type="ECO:0000259" key="2">
    <source>
        <dbReference type="PROSITE" id="PS50011"/>
    </source>
</evidence>
<dbReference type="AlphaFoldDB" id="A0A015JW51"/>
<name>A0A015JW51_RHIIW</name>
<dbReference type="PANTHER" id="PTHR44329:SF214">
    <property type="entry name" value="PROTEIN KINASE DOMAIN-CONTAINING PROTEIN"/>
    <property type="match status" value="1"/>
</dbReference>
<accession>A0A015JW51</accession>
<dbReference type="InterPro" id="IPR000719">
    <property type="entry name" value="Prot_kinase_dom"/>
</dbReference>
<dbReference type="EMBL" id="JEMT01029670">
    <property type="protein sequence ID" value="EXX51366.1"/>
    <property type="molecule type" value="Genomic_DNA"/>
</dbReference>
<evidence type="ECO:0000256" key="1">
    <source>
        <dbReference type="SAM" id="MobiDB-lite"/>
    </source>
</evidence>
<organism evidence="3 4">
    <name type="scientific">Rhizophagus irregularis (strain DAOM 197198w)</name>
    <name type="common">Glomus intraradices</name>
    <dbReference type="NCBI Taxonomy" id="1432141"/>
    <lineage>
        <taxon>Eukaryota</taxon>
        <taxon>Fungi</taxon>
        <taxon>Fungi incertae sedis</taxon>
        <taxon>Mucoromycota</taxon>
        <taxon>Glomeromycotina</taxon>
        <taxon>Glomeromycetes</taxon>
        <taxon>Glomerales</taxon>
        <taxon>Glomeraceae</taxon>
        <taxon>Rhizophagus</taxon>
    </lineage>
</organism>
<dbReference type="InterPro" id="IPR051681">
    <property type="entry name" value="Ser/Thr_Kinases-Pseudokinases"/>
</dbReference>
<comment type="caution">
    <text evidence="3">The sequence shown here is derived from an EMBL/GenBank/DDBJ whole genome shotgun (WGS) entry which is preliminary data.</text>
</comment>
<dbReference type="SUPFAM" id="SSF56112">
    <property type="entry name" value="Protein kinase-like (PK-like)"/>
    <property type="match status" value="1"/>
</dbReference>
<gene>
    <name evidence="3" type="ORF">RirG_262510</name>
</gene>
<feature type="region of interest" description="Disordered" evidence="1">
    <location>
        <begin position="532"/>
        <end position="562"/>
    </location>
</feature>
<dbReference type="GO" id="GO:0004674">
    <property type="term" value="F:protein serine/threonine kinase activity"/>
    <property type="evidence" value="ECO:0007669"/>
    <property type="project" value="TreeGrafter"/>
</dbReference>
<sequence length="562" mass="65868">MSTLRYELIGTTINRAFTLLDTNIYNDIHKQFEFYKQTVFADKILTNDEKTEAIRKLTKDYDRNKVIDNSGTKRICENCNLECLATLYCEYCVRNYLKEKFSNWTSGNNDIDNLIQKCQMETLMPNMVVEWIPYNNLEDIKYLTKGGFSEIYTADWINGRYEEWNFGKKQLERLGTFKIILKTLENVESANQSWFEEAKSHLTISNKWASIARCYGLTKNLSNGHYMLVITKMDIDLRKYLQQNHNQLTWKDRMKIIDEITLALYYIHKEKAIHRDLHSGNILYSQFNDRWYISDLGFCGHADKSSTSIYGNLSYIAPEVIVGREYTFASDIYSIAILMWEISSGQLPFINYEHENDIVMNIINGIRPKIVPGTPLEYRNLMKECWDADPLKRPDAAALCNKIQKNNLYYQNMSDELIKSKIDNLEMNKVEENYTSSSLFTSKIHNFGNLPEPRNATEEEQEVFHSKLYDFNIPNNIDDFNKSNEQNSNKSSKVITIFRDSRKKLSKLFKKLQINSNDDEKEITQQHVDVSLTDDDEVYNNPNLHSKEQDELEIPDGKFLKK</sequence>
<dbReference type="PANTHER" id="PTHR44329">
    <property type="entry name" value="SERINE/THREONINE-PROTEIN KINASE TNNI3K-RELATED"/>
    <property type="match status" value="1"/>
</dbReference>
<proteinExistence type="predicted"/>
<dbReference type="PROSITE" id="PS50011">
    <property type="entry name" value="PROTEIN_KINASE_DOM"/>
    <property type="match status" value="1"/>
</dbReference>
<dbReference type="HOGENOM" id="CLU_000288_7_34_1"/>
<dbReference type="Pfam" id="PF07714">
    <property type="entry name" value="PK_Tyr_Ser-Thr"/>
    <property type="match status" value="1"/>
</dbReference>
<protein>
    <submittedName>
        <fullName evidence="3">Sps1p</fullName>
    </submittedName>
</protein>
<evidence type="ECO:0000313" key="4">
    <source>
        <dbReference type="Proteomes" id="UP000022910"/>
    </source>
</evidence>
<dbReference type="InterPro" id="IPR001245">
    <property type="entry name" value="Ser-Thr/Tyr_kinase_cat_dom"/>
</dbReference>
<feature type="domain" description="Protein kinase" evidence="2">
    <location>
        <begin position="137"/>
        <end position="410"/>
    </location>
</feature>
<keyword evidence="4" id="KW-1185">Reference proteome</keyword>
<evidence type="ECO:0000313" key="3">
    <source>
        <dbReference type="EMBL" id="EXX51366.1"/>
    </source>
</evidence>
<reference evidence="3 4" key="1">
    <citation type="submission" date="2014-02" db="EMBL/GenBank/DDBJ databases">
        <title>Single nucleus genome sequencing reveals high similarity among nuclei of an endomycorrhizal fungus.</title>
        <authorList>
            <person name="Lin K."/>
            <person name="Geurts R."/>
            <person name="Zhang Z."/>
            <person name="Limpens E."/>
            <person name="Saunders D.G."/>
            <person name="Mu D."/>
            <person name="Pang E."/>
            <person name="Cao H."/>
            <person name="Cha H."/>
            <person name="Lin T."/>
            <person name="Zhou Q."/>
            <person name="Shang Y."/>
            <person name="Li Y."/>
            <person name="Ivanov S."/>
            <person name="Sharma T."/>
            <person name="Velzen R.V."/>
            <person name="Ruijter N.D."/>
            <person name="Aanen D.K."/>
            <person name="Win J."/>
            <person name="Kamoun S."/>
            <person name="Bisseling T."/>
            <person name="Huang S."/>
        </authorList>
    </citation>
    <scope>NUCLEOTIDE SEQUENCE [LARGE SCALE GENOMIC DNA]</scope>
    <source>
        <strain evidence="4">DAOM197198w</strain>
    </source>
</reference>
<dbReference type="GO" id="GO:0005524">
    <property type="term" value="F:ATP binding"/>
    <property type="evidence" value="ECO:0007669"/>
    <property type="project" value="InterPro"/>
</dbReference>
<feature type="compositionally biased region" description="Basic and acidic residues" evidence="1">
    <location>
        <begin position="545"/>
        <end position="562"/>
    </location>
</feature>
<dbReference type="Gene3D" id="1.10.510.10">
    <property type="entry name" value="Transferase(Phosphotransferase) domain 1"/>
    <property type="match status" value="1"/>
</dbReference>
<dbReference type="Proteomes" id="UP000022910">
    <property type="component" value="Unassembled WGS sequence"/>
</dbReference>
<dbReference type="InterPro" id="IPR011009">
    <property type="entry name" value="Kinase-like_dom_sf"/>
</dbReference>